<dbReference type="InterPro" id="IPR029044">
    <property type="entry name" value="Nucleotide-diphossugar_trans"/>
</dbReference>
<keyword evidence="1" id="KW-1133">Transmembrane helix</keyword>
<feature type="transmembrane region" description="Helical" evidence="1">
    <location>
        <begin position="297"/>
        <end position="318"/>
    </location>
</feature>
<evidence type="ECO:0000313" key="4">
    <source>
        <dbReference type="Proteomes" id="UP000178429"/>
    </source>
</evidence>
<keyword evidence="1" id="KW-0472">Membrane</keyword>
<proteinExistence type="predicted"/>
<dbReference type="Gene3D" id="3.90.550.10">
    <property type="entry name" value="Spore Coat Polysaccharide Biosynthesis Protein SpsA, Chain A"/>
    <property type="match status" value="1"/>
</dbReference>
<comment type="caution">
    <text evidence="3">The sequence shown here is derived from an EMBL/GenBank/DDBJ whole genome shotgun (WGS) entry which is preliminary data.</text>
</comment>
<sequence>MSKKIKLPKVSIIVLTLNEVGYLEKCLKSVRRQSYPQSKVEIVVVDNGSVDDSVEVAKSFGARVFVNKKGDVYRNWAIALHKVTGDFVYMIDQDIELRGKNFFQKMLKPMLKNSEVVASFTRKYPRKDQSWVTRFISYHPAQCDPLYEYLTPAVEESFLGEKPGYTLCKFKLGKVPPFGRMFYRLSYLKQTSNWKQKRVFDHGLIVGSIKSGFDLFAYVPQAGLYHHHARNLSHLLQKRVRNLQMHYFPENETSEYRWLDVGNRMDILKIAFWAIYANLFVPALIRGFIRFLKYKDWVLLMEPLITITTTDVILWHFLKNKVGQDMLKIAFKTLITGSSKNTTGSFGRQ</sequence>
<dbReference type="PANTHER" id="PTHR43630:SF2">
    <property type="entry name" value="GLYCOSYLTRANSFERASE"/>
    <property type="match status" value="1"/>
</dbReference>
<protein>
    <recommendedName>
        <fullName evidence="2">Glycosyltransferase 2-like domain-containing protein</fullName>
    </recommendedName>
</protein>
<dbReference type="Proteomes" id="UP000178429">
    <property type="component" value="Unassembled WGS sequence"/>
</dbReference>
<dbReference type="EMBL" id="MGHL01000007">
    <property type="protein sequence ID" value="OGM69895.1"/>
    <property type="molecule type" value="Genomic_DNA"/>
</dbReference>
<feature type="transmembrane region" description="Helical" evidence="1">
    <location>
        <begin position="267"/>
        <end position="285"/>
    </location>
</feature>
<feature type="domain" description="Glycosyltransferase 2-like" evidence="2">
    <location>
        <begin position="11"/>
        <end position="134"/>
    </location>
</feature>
<evidence type="ECO:0000259" key="2">
    <source>
        <dbReference type="Pfam" id="PF00535"/>
    </source>
</evidence>
<keyword evidence="1" id="KW-0812">Transmembrane</keyword>
<evidence type="ECO:0000256" key="1">
    <source>
        <dbReference type="SAM" id="Phobius"/>
    </source>
</evidence>
<reference evidence="3 4" key="1">
    <citation type="journal article" date="2016" name="Nat. Commun.">
        <title>Thousands of microbial genomes shed light on interconnected biogeochemical processes in an aquifer system.</title>
        <authorList>
            <person name="Anantharaman K."/>
            <person name="Brown C.T."/>
            <person name="Hug L.A."/>
            <person name="Sharon I."/>
            <person name="Castelle C.J."/>
            <person name="Probst A.J."/>
            <person name="Thomas B.C."/>
            <person name="Singh A."/>
            <person name="Wilkins M.J."/>
            <person name="Karaoz U."/>
            <person name="Brodie E.L."/>
            <person name="Williams K.H."/>
            <person name="Hubbard S.S."/>
            <person name="Banfield J.F."/>
        </authorList>
    </citation>
    <scope>NUCLEOTIDE SEQUENCE [LARGE SCALE GENOMIC DNA]</scope>
</reference>
<dbReference type="PANTHER" id="PTHR43630">
    <property type="entry name" value="POLY-BETA-1,6-N-ACETYL-D-GLUCOSAMINE SYNTHASE"/>
    <property type="match status" value="1"/>
</dbReference>
<gene>
    <name evidence="3" type="ORF">A2975_04780</name>
</gene>
<dbReference type="InterPro" id="IPR001173">
    <property type="entry name" value="Glyco_trans_2-like"/>
</dbReference>
<accession>A0A1F8C2Q9</accession>
<dbReference type="STRING" id="1802525.A2975_04780"/>
<dbReference type="Pfam" id="PF00535">
    <property type="entry name" value="Glycos_transf_2"/>
    <property type="match status" value="1"/>
</dbReference>
<dbReference type="AlphaFoldDB" id="A0A1F8C2Q9"/>
<organism evidence="3 4">
    <name type="scientific">Candidatus Woesebacteria bacterium RIFCSPLOWO2_01_FULL_44_14</name>
    <dbReference type="NCBI Taxonomy" id="1802525"/>
    <lineage>
        <taxon>Bacteria</taxon>
        <taxon>Candidatus Woeseibacteriota</taxon>
    </lineage>
</organism>
<dbReference type="CDD" id="cd00761">
    <property type="entry name" value="Glyco_tranf_GTA_type"/>
    <property type="match status" value="1"/>
</dbReference>
<evidence type="ECO:0000313" key="3">
    <source>
        <dbReference type="EMBL" id="OGM69895.1"/>
    </source>
</evidence>
<dbReference type="SUPFAM" id="SSF53448">
    <property type="entry name" value="Nucleotide-diphospho-sugar transferases"/>
    <property type="match status" value="1"/>
</dbReference>
<name>A0A1F8C2Q9_9BACT</name>